<comment type="catalytic activity">
    <reaction evidence="4">
        <text>a 4-saturated-(3S)-3-hydroxyacyl-CoA = a (3E)-enoyl-CoA + H2O</text>
        <dbReference type="Rhea" id="RHEA:20724"/>
        <dbReference type="ChEBI" id="CHEBI:15377"/>
        <dbReference type="ChEBI" id="CHEBI:58521"/>
        <dbReference type="ChEBI" id="CHEBI:137480"/>
        <dbReference type="EC" id="4.2.1.17"/>
    </reaction>
</comment>
<dbReference type="Proteomes" id="UP000256486">
    <property type="component" value="Unassembled WGS sequence"/>
</dbReference>
<dbReference type="PANTHER" id="PTHR11941">
    <property type="entry name" value="ENOYL-COA HYDRATASE-RELATED"/>
    <property type="match status" value="1"/>
</dbReference>
<evidence type="ECO:0000313" key="5">
    <source>
        <dbReference type="EMBL" id="RFA10504.1"/>
    </source>
</evidence>
<organism evidence="5 6">
    <name type="scientific">Subtercola boreus</name>
    <dbReference type="NCBI Taxonomy" id="120213"/>
    <lineage>
        <taxon>Bacteria</taxon>
        <taxon>Bacillati</taxon>
        <taxon>Actinomycetota</taxon>
        <taxon>Actinomycetes</taxon>
        <taxon>Micrococcales</taxon>
        <taxon>Microbacteriaceae</taxon>
        <taxon>Subtercola</taxon>
    </lineage>
</organism>
<gene>
    <name evidence="5" type="ORF">B7R54_15810</name>
</gene>
<evidence type="ECO:0000256" key="1">
    <source>
        <dbReference type="ARBA" id="ARBA00005254"/>
    </source>
</evidence>
<dbReference type="Gene3D" id="1.10.12.10">
    <property type="entry name" value="Lyase 2-enoyl-coa Hydratase, Chain A, domain 2"/>
    <property type="match status" value="1"/>
</dbReference>
<sequence length="267" mass="27233">MTDTTTQAVSWEWAVPGILQVDLHSAPANALGTAIIEGLDAALDAALDPAPGDAGAPAKVIVISSSIPGFFAAGADIKLMASIDFEGFEAYGDRLRAVVDRLAGAPLLAIAAIEGVALGGGLELSLACTLRVAGGDAQFGLPEVKLGLIPGAGGTQRLPRLVGRGRALDIMLTGRQVTAPDAHAIGLVDRLVEPGQALAEALTLAKTLTRASAPAQAAVVRTVDAAFDLPLAEGNASERSEIAKLFTDGEGREGIAAFVEKRRPDFA</sequence>
<proteinExistence type="inferred from homology"/>
<dbReference type="Pfam" id="PF00378">
    <property type="entry name" value="ECH_1"/>
    <property type="match status" value="1"/>
</dbReference>
<comment type="similarity">
    <text evidence="1">Belongs to the enoyl-CoA hydratase/isomerase family.</text>
</comment>
<dbReference type="AlphaFoldDB" id="A0A3E0VKJ8"/>
<name>A0A3E0VKJ8_9MICO</name>
<reference evidence="5 6" key="1">
    <citation type="submission" date="2017-04" db="EMBL/GenBank/DDBJ databases">
        <title>Comparative genome analysis of Subtercola boreus.</title>
        <authorList>
            <person name="Cho Y.-J."/>
            <person name="Cho A."/>
            <person name="Kim O.-S."/>
            <person name="Lee J.-I."/>
        </authorList>
    </citation>
    <scope>NUCLEOTIDE SEQUENCE [LARGE SCALE GENOMIC DNA]</scope>
    <source>
        <strain evidence="5 6">K300</strain>
    </source>
</reference>
<comment type="caution">
    <text evidence="5">The sequence shown here is derived from an EMBL/GenBank/DDBJ whole genome shotgun (WGS) entry which is preliminary data.</text>
</comment>
<dbReference type="RefSeq" id="WP_116415878.1">
    <property type="nucleotide sequence ID" value="NZ_NBWZ01000001.1"/>
</dbReference>
<dbReference type="SUPFAM" id="SSF52096">
    <property type="entry name" value="ClpP/crotonase"/>
    <property type="match status" value="1"/>
</dbReference>
<dbReference type="PANTHER" id="PTHR11941:SF54">
    <property type="entry name" value="ENOYL-COA HYDRATASE, MITOCHONDRIAL"/>
    <property type="match status" value="1"/>
</dbReference>
<dbReference type="GO" id="GO:0006635">
    <property type="term" value="P:fatty acid beta-oxidation"/>
    <property type="evidence" value="ECO:0007669"/>
    <property type="project" value="TreeGrafter"/>
</dbReference>
<dbReference type="InterPro" id="IPR001753">
    <property type="entry name" value="Enoyl-CoA_hydra/iso"/>
</dbReference>
<evidence type="ECO:0000256" key="2">
    <source>
        <dbReference type="ARBA" id="ARBA00023239"/>
    </source>
</evidence>
<dbReference type="GO" id="GO:0004300">
    <property type="term" value="F:enoyl-CoA hydratase activity"/>
    <property type="evidence" value="ECO:0007669"/>
    <property type="project" value="UniProtKB-EC"/>
</dbReference>
<dbReference type="InterPro" id="IPR014748">
    <property type="entry name" value="Enoyl-CoA_hydra_C"/>
</dbReference>
<dbReference type="OrthoDB" id="8452484at2"/>
<comment type="catalytic activity">
    <reaction evidence="3">
        <text>a (3S)-3-hydroxyacyl-CoA = a (2E)-enoyl-CoA + H2O</text>
        <dbReference type="Rhea" id="RHEA:16105"/>
        <dbReference type="ChEBI" id="CHEBI:15377"/>
        <dbReference type="ChEBI" id="CHEBI:57318"/>
        <dbReference type="ChEBI" id="CHEBI:58856"/>
        <dbReference type="EC" id="4.2.1.17"/>
    </reaction>
</comment>
<keyword evidence="2" id="KW-0456">Lyase</keyword>
<evidence type="ECO:0000313" key="6">
    <source>
        <dbReference type="Proteomes" id="UP000256486"/>
    </source>
</evidence>
<dbReference type="CDD" id="cd06558">
    <property type="entry name" value="crotonase-like"/>
    <property type="match status" value="1"/>
</dbReference>
<protein>
    <submittedName>
        <fullName evidence="5">Enoyl-CoA hydratase</fullName>
    </submittedName>
</protein>
<dbReference type="InterPro" id="IPR029045">
    <property type="entry name" value="ClpP/crotonase-like_dom_sf"/>
</dbReference>
<keyword evidence="6" id="KW-1185">Reference proteome</keyword>
<evidence type="ECO:0000256" key="4">
    <source>
        <dbReference type="ARBA" id="ARBA00023717"/>
    </source>
</evidence>
<dbReference type="Gene3D" id="3.90.226.10">
    <property type="entry name" value="2-enoyl-CoA Hydratase, Chain A, domain 1"/>
    <property type="match status" value="1"/>
</dbReference>
<accession>A0A3E0VKJ8</accession>
<evidence type="ECO:0000256" key="3">
    <source>
        <dbReference type="ARBA" id="ARBA00023709"/>
    </source>
</evidence>
<dbReference type="EMBL" id="NBWZ01000001">
    <property type="protein sequence ID" value="RFA10504.1"/>
    <property type="molecule type" value="Genomic_DNA"/>
</dbReference>